<dbReference type="EMBL" id="ABCS01000061">
    <property type="protein sequence ID" value="EDM76620.1"/>
    <property type="molecule type" value="Genomic_DNA"/>
</dbReference>
<sequence length="37" mass="3915">MARLVLQLSAQTFAVFVGIAGASAWVLARQLWALLAA</sequence>
<organism evidence="1 2">
    <name type="scientific">Plesiocystis pacifica SIR-1</name>
    <dbReference type="NCBI Taxonomy" id="391625"/>
    <lineage>
        <taxon>Bacteria</taxon>
        <taxon>Pseudomonadati</taxon>
        <taxon>Myxococcota</taxon>
        <taxon>Polyangia</taxon>
        <taxon>Nannocystales</taxon>
        <taxon>Nannocystaceae</taxon>
        <taxon>Plesiocystis</taxon>
    </lineage>
</organism>
<name>A6GBU7_9BACT</name>
<proteinExistence type="predicted"/>
<comment type="caution">
    <text evidence="1">The sequence shown here is derived from an EMBL/GenBank/DDBJ whole genome shotgun (WGS) entry which is preliminary data.</text>
</comment>
<reference evidence="1 2" key="1">
    <citation type="submission" date="2007-06" db="EMBL/GenBank/DDBJ databases">
        <authorList>
            <person name="Shimkets L."/>
            <person name="Ferriera S."/>
            <person name="Johnson J."/>
            <person name="Kravitz S."/>
            <person name="Beeson K."/>
            <person name="Sutton G."/>
            <person name="Rogers Y.-H."/>
            <person name="Friedman R."/>
            <person name="Frazier M."/>
            <person name="Venter J.C."/>
        </authorList>
    </citation>
    <scope>NUCLEOTIDE SEQUENCE [LARGE SCALE GENOMIC DNA]</scope>
    <source>
        <strain evidence="1 2">SIR-1</strain>
    </source>
</reference>
<dbReference type="GO" id="GO:0003963">
    <property type="term" value="F:RNA-3'-phosphate cyclase activity"/>
    <property type="evidence" value="ECO:0007669"/>
    <property type="project" value="UniProtKB-EC"/>
</dbReference>
<gene>
    <name evidence="1" type="ORF">PPSIR1_18162</name>
</gene>
<keyword evidence="1" id="KW-0436">Ligase</keyword>
<evidence type="ECO:0000313" key="1">
    <source>
        <dbReference type="EMBL" id="EDM76620.1"/>
    </source>
</evidence>
<dbReference type="EC" id="6.5.1.4" evidence="1"/>
<dbReference type="Proteomes" id="UP000005801">
    <property type="component" value="Unassembled WGS sequence"/>
</dbReference>
<protein>
    <submittedName>
        <fullName evidence="1">RNA 3'-terminal-phosphate cyclase</fullName>
        <ecNumber evidence="1">6.5.1.4</ecNumber>
    </submittedName>
</protein>
<accession>A6GBU7</accession>
<dbReference type="AlphaFoldDB" id="A6GBU7"/>
<keyword evidence="2" id="KW-1185">Reference proteome</keyword>
<evidence type="ECO:0000313" key="2">
    <source>
        <dbReference type="Proteomes" id="UP000005801"/>
    </source>
</evidence>